<dbReference type="EMBL" id="MU274304">
    <property type="protein sequence ID" value="KAI0026660.1"/>
    <property type="molecule type" value="Genomic_DNA"/>
</dbReference>
<proteinExistence type="predicted"/>
<name>A0ACB8Q4L1_9AGAM</name>
<evidence type="ECO:0000313" key="2">
    <source>
        <dbReference type="Proteomes" id="UP000814128"/>
    </source>
</evidence>
<evidence type="ECO:0000313" key="1">
    <source>
        <dbReference type="EMBL" id="KAI0026660.1"/>
    </source>
</evidence>
<organism evidence="1 2">
    <name type="scientific">Vararia minispora EC-137</name>
    <dbReference type="NCBI Taxonomy" id="1314806"/>
    <lineage>
        <taxon>Eukaryota</taxon>
        <taxon>Fungi</taxon>
        <taxon>Dikarya</taxon>
        <taxon>Basidiomycota</taxon>
        <taxon>Agaricomycotina</taxon>
        <taxon>Agaricomycetes</taxon>
        <taxon>Russulales</taxon>
        <taxon>Lachnocladiaceae</taxon>
        <taxon>Vararia</taxon>
    </lineage>
</organism>
<sequence length="610" mass="66630">MPLTLLRSSVHPPVHPSVSGVSVPGRTLVHPPTRPHARWPAHAPHKHAPDPPRPSVRLSHPLAHPPTHPHAHMPTRTLSGPRPAQTHLRPRIAPPSVRPSAVLPGCTLVHPRTRPHAHTHSDRPTPHADAPPTCLARPSVPPTSPPNLLPLTCAPGPSEDAHLVYHIMPLFAHGAFCTFARVPPLLAHTSQYTNKSYFHPLSISQPARLHSHTSRPFLLPASPGLNVTLYTSSEPVCDLRALEIRIDIGASVGRIAVRYWMAVPAWGAGVAGYLLYGAWWASEASSLPPTTTSSLRILAPHLPLLAFLSLILALLPLPPHAYLSTGTLPFLAPLAPLLLVLATGLVCVSWGMLSLLITLIGRITVRISREKDPAPRATLTSLAAITGVKGTLLCSPSPHPLASMRPWLEASPTRSIYLYYVPGHAGIPFNEAIDRRANHGARTLPQPDVTTAAFQRQLITERASREWRRLAQHLAHRGQQLIAGRRICPSTEKGGPLLCNRRIGHSNTLTAHIARALLNHAPTGEYRARFFPREDRMCPECGVLQSRSHILDSCPRYASARRPNFLEFLKNSSSPGDELYRFCKDNPTAFTFEDAPPTSALRDGIFLFPD</sequence>
<dbReference type="Proteomes" id="UP000814128">
    <property type="component" value="Unassembled WGS sequence"/>
</dbReference>
<protein>
    <submittedName>
        <fullName evidence="1">Uncharacterized protein</fullName>
    </submittedName>
</protein>
<reference evidence="1" key="1">
    <citation type="submission" date="2021-02" db="EMBL/GenBank/DDBJ databases">
        <authorList>
            <consortium name="DOE Joint Genome Institute"/>
            <person name="Ahrendt S."/>
            <person name="Looney B.P."/>
            <person name="Miyauchi S."/>
            <person name="Morin E."/>
            <person name="Drula E."/>
            <person name="Courty P.E."/>
            <person name="Chicoki N."/>
            <person name="Fauchery L."/>
            <person name="Kohler A."/>
            <person name="Kuo A."/>
            <person name="Labutti K."/>
            <person name="Pangilinan J."/>
            <person name="Lipzen A."/>
            <person name="Riley R."/>
            <person name="Andreopoulos W."/>
            <person name="He G."/>
            <person name="Johnson J."/>
            <person name="Barry K.W."/>
            <person name="Grigoriev I.V."/>
            <person name="Nagy L."/>
            <person name="Hibbett D."/>
            <person name="Henrissat B."/>
            <person name="Matheny P.B."/>
            <person name="Labbe J."/>
            <person name="Martin F."/>
        </authorList>
    </citation>
    <scope>NUCLEOTIDE SEQUENCE</scope>
    <source>
        <strain evidence="1">EC-137</strain>
    </source>
</reference>
<accession>A0ACB8Q4L1</accession>
<comment type="caution">
    <text evidence="1">The sequence shown here is derived from an EMBL/GenBank/DDBJ whole genome shotgun (WGS) entry which is preliminary data.</text>
</comment>
<keyword evidence="2" id="KW-1185">Reference proteome</keyword>
<gene>
    <name evidence="1" type="ORF">K488DRAFT_92140</name>
</gene>
<reference evidence="1" key="2">
    <citation type="journal article" date="2022" name="New Phytol.">
        <title>Evolutionary transition to the ectomycorrhizal habit in the genomes of a hyperdiverse lineage of mushroom-forming fungi.</title>
        <authorList>
            <person name="Looney B."/>
            <person name="Miyauchi S."/>
            <person name="Morin E."/>
            <person name="Drula E."/>
            <person name="Courty P.E."/>
            <person name="Kohler A."/>
            <person name="Kuo A."/>
            <person name="LaButti K."/>
            <person name="Pangilinan J."/>
            <person name="Lipzen A."/>
            <person name="Riley R."/>
            <person name="Andreopoulos W."/>
            <person name="He G."/>
            <person name="Johnson J."/>
            <person name="Nolan M."/>
            <person name="Tritt A."/>
            <person name="Barry K.W."/>
            <person name="Grigoriev I.V."/>
            <person name="Nagy L.G."/>
            <person name="Hibbett D."/>
            <person name="Henrissat B."/>
            <person name="Matheny P.B."/>
            <person name="Labbe J."/>
            <person name="Martin F.M."/>
        </authorList>
    </citation>
    <scope>NUCLEOTIDE SEQUENCE</scope>
    <source>
        <strain evidence="1">EC-137</strain>
    </source>
</reference>